<sequence length="44" mass="5118">GIEKISRKKPSKRLLQLSQTIGISLLLALFLFITYNDLLRIFKK</sequence>
<keyword evidence="2" id="KW-0378">Hydrolase</keyword>
<keyword evidence="1" id="KW-0472">Membrane</keyword>
<evidence type="ECO:0000313" key="3">
    <source>
        <dbReference type="Proteomes" id="UP000230025"/>
    </source>
</evidence>
<name>A0A2M7GZY2_9BACT</name>
<keyword evidence="2" id="KW-0645">Protease</keyword>
<accession>A0A2M7GZY2</accession>
<dbReference type="AlphaFoldDB" id="A0A2M7GZY2"/>
<dbReference type="GO" id="GO:0006508">
    <property type="term" value="P:proteolysis"/>
    <property type="evidence" value="ECO:0007669"/>
    <property type="project" value="UniProtKB-KW"/>
</dbReference>
<proteinExistence type="predicted"/>
<gene>
    <name evidence="2" type="ORF">COW28_01370</name>
</gene>
<keyword evidence="2" id="KW-0482">Metalloprotease</keyword>
<feature type="transmembrane region" description="Helical" evidence="1">
    <location>
        <begin position="14"/>
        <end position="35"/>
    </location>
</feature>
<reference evidence="3" key="1">
    <citation type="submission" date="2017-09" db="EMBL/GenBank/DDBJ databases">
        <title>Depth-based differentiation of microbial function through sediment-hosted aquifers and enrichment of novel symbionts in the deep terrestrial subsurface.</title>
        <authorList>
            <person name="Probst A.J."/>
            <person name="Ladd B."/>
            <person name="Jarett J.K."/>
            <person name="Geller-Mcgrath D.E."/>
            <person name="Sieber C.M.K."/>
            <person name="Emerson J.B."/>
            <person name="Anantharaman K."/>
            <person name="Thomas B.C."/>
            <person name="Malmstrom R."/>
            <person name="Stieglmeier M."/>
            <person name="Klingl A."/>
            <person name="Woyke T."/>
            <person name="Ryan C.M."/>
            <person name="Banfield J.F."/>
        </authorList>
    </citation>
    <scope>NUCLEOTIDE SEQUENCE [LARGE SCALE GENOMIC DNA]</scope>
</reference>
<evidence type="ECO:0000256" key="1">
    <source>
        <dbReference type="SAM" id="Phobius"/>
    </source>
</evidence>
<protein>
    <submittedName>
        <fullName evidence="2">RIP metalloprotease RseP</fullName>
    </submittedName>
</protein>
<keyword evidence="1" id="KW-0812">Transmembrane</keyword>
<comment type="caution">
    <text evidence="2">The sequence shown here is derived from an EMBL/GenBank/DDBJ whole genome shotgun (WGS) entry which is preliminary data.</text>
</comment>
<feature type="non-terminal residue" evidence="2">
    <location>
        <position position="1"/>
    </location>
</feature>
<organism evidence="2 3">
    <name type="scientific">bacterium (Candidatus Ratteibacteria) CG15_BIG_FIL_POST_REV_8_21_14_020_41_12</name>
    <dbReference type="NCBI Taxonomy" id="2014291"/>
    <lineage>
        <taxon>Bacteria</taxon>
        <taxon>Candidatus Ratteibacteria</taxon>
    </lineage>
</organism>
<dbReference type="EMBL" id="PFFY01000062">
    <property type="protein sequence ID" value="PIW34044.1"/>
    <property type="molecule type" value="Genomic_DNA"/>
</dbReference>
<keyword evidence="1" id="KW-1133">Transmembrane helix</keyword>
<evidence type="ECO:0000313" key="2">
    <source>
        <dbReference type="EMBL" id="PIW34044.1"/>
    </source>
</evidence>
<dbReference type="Proteomes" id="UP000230025">
    <property type="component" value="Unassembled WGS sequence"/>
</dbReference>
<dbReference type="GO" id="GO:0008237">
    <property type="term" value="F:metallopeptidase activity"/>
    <property type="evidence" value="ECO:0007669"/>
    <property type="project" value="UniProtKB-KW"/>
</dbReference>